<keyword evidence="1" id="KW-0732">Signal</keyword>
<dbReference type="AlphaFoldDB" id="A0AAN9Y3Q3"/>
<accession>A0AAN9Y3Q3</accession>
<comment type="caution">
    <text evidence="2">The sequence shown here is derived from an EMBL/GenBank/DDBJ whole genome shotgun (WGS) entry which is preliminary data.</text>
</comment>
<proteinExistence type="predicted"/>
<protein>
    <submittedName>
        <fullName evidence="2">Uncharacterized protein</fullName>
    </submittedName>
</protein>
<gene>
    <name evidence="2" type="ORF">V9T40_002329</name>
</gene>
<dbReference type="EMBL" id="JBBCAQ010000022">
    <property type="protein sequence ID" value="KAK7590716.1"/>
    <property type="molecule type" value="Genomic_DNA"/>
</dbReference>
<evidence type="ECO:0000256" key="1">
    <source>
        <dbReference type="SAM" id="SignalP"/>
    </source>
</evidence>
<feature type="signal peptide" evidence="1">
    <location>
        <begin position="1"/>
        <end position="21"/>
    </location>
</feature>
<keyword evidence="3" id="KW-1185">Reference proteome</keyword>
<reference evidence="2 3" key="1">
    <citation type="submission" date="2024-03" db="EMBL/GenBank/DDBJ databases">
        <title>Adaptation during the transition from Ophiocordyceps entomopathogen to insect associate is accompanied by gene loss and intensified selection.</title>
        <authorList>
            <person name="Ward C.M."/>
            <person name="Onetto C.A."/>
            <person name="Borneman A.R."/>
        </authorList>
    </citation>
    <scope>NUCLEOTIDE SEQUENCE [LARGE SCALE GENOMIC DNA]</scope>
    <source>
        <strain evidence="2">AWRI1</strain>
        <tissue evidence="2">Single Adult Female</tissue>
    </source>
</reference>
<organism evidence="2 3">
    <name type="scientific">Parthenolecanium corni</name>
    <dbReference type="NCBI Taxonomy" id="536013"/>
    <lineage>
        <taxon>Eukaryota</taxon>
        <taxon>Metazoa</taxon>
        <taxon>Ecdysozoa</taxon>
        <taxon>Arthropoda</taxon>
        <taxon>Hexapoda</taxon>
        <taxon>Insecta</taxon>
        <taxon>Pterygota</taxon>
        <taxon>Neoptera</taxon>
        <taxon>Paraneoptera</taxon>
        <taxon>Hemiptera</taxon>
        <taxon>Sternorrhyncha</taxon>
        <taxon>Coccoidea</taxon>
        <taxon>Coccidae</taxon>
        <taxon>Parthenolecanium</taxon>
    </lineage>
</organism>
<name>A0AAN9Y3Q3_9HEMI</name>
<evidence type="ECO:0000313" key="2">
    <source>
        <dbReference type="EMBL" id="KAK7590716.1"/>
    </source>
</evidence>
<feature type="chain" id="PRO_5043018083" evidence="1">
    <location>
        <begin position="22"/>
        <end position="1206"/>
    </location>
</feature>
<sequence>MNGIILPLCIIFGIFCIQASADFATVEDASPSELTDLTLENEHKLVLQKLAKKEDKVLTDSFFYEILSKSIGNEFFGFSGNENVTRENNAIIKAMFECLKKLPVQDRIEQLLFKVSSKGPNYLRTSGSFSAAFSLICSDVDFFLRNETFYTAHRDIYEKQSYTVPNKIYHFGLAKSSEDEFKLIEELLNDPKMKPLMAHFAWIWINRSYNSKLQGIKNSIARLAKISDISEEVQKIYEKLINDVTPLIKHIDFYLFQLPGTIKEYFQNQQQNFTEQLWSRIIEDIPDWADYLECDISAEDEAHSKRMKKKRCERVHIQKQDSNYKDAWPVTSDFNPLDLQNQTLPQQHTLFLKELVKKNSMQIHKLLFLELLAKSIGNDFFGFVENEKSNIRNNAIVKSVFECIPNLLLQVKVKNIIDMTLKTASEYIAENGDTEVGFTQLCSNIDDLMQNETFYTTKRDDYSKQNLAMPKKTYQYGLGKPTEDQRKIMKELLNDPRLKKFWAHEFWINTNFTSTQAEEGRTKYSILKMATIPSKLEAVQKVYDQSIEESIHLIKNFTSDEIYVGVSTLEPVAVNPKLTDVFQFQTFLVRQIIVNLNKISADWVTVEDFSPSELANLTAEKEHKMMLQKLLKIDEAFLAASFHYEILSKSIGNDFFGFSQSENSNRNNNAIIKAMFECLKKLVIQDRVEELLVKVCLNGPRYVRTSGSFSVAFSLICSDIDFFLKNETLYTTLRDQYKKQNYSSPNKIYHYGIAKSSNDETKAAEELFNDPQMRPLMAHLAWIWIKYSYDSKLKDSTNSIINLAKAPDISEKVQHIYETLIIDTTPLIKHIDFYLLNLPGSKSEYFHYLQVILTQTMWSKINDAIPDWQDYLECEVSHTQEHPNQTKSLHCGRKRIVSPQDSVYNDVWPVTTDFDHSDLLNLTQPQKHRLFLEQLMKKNSSQIHKLLFVELLAKSIGNDFFSIAKDENSNIRNNAIVKAVFECIPNLLLQTRASIVLDSTIRNASEYIAKTGDIEVGFSQLCSSMDDMMRNESFYTIRRDKYMKQNQSKPKKTYQYGIGKPTEDQRNIISKLFNDPLIKLYWAHEMWIKINFTTATNAEEAKTKYSVLELAKVPSKSEALQRIYEQTIEEGVPLIKNFTSDQIYVGVGTAEPVLVIPKSTELFQFRTFLITRMKLKISKNPDLINIFNTLQTFFSHKSDKKYVYQV</sequence>
<dbReference type="Proteomes" id="UP001367676">
    <property type="component" value="Unassembled WGS sequence"/>
</dbReference>
<evidence type="ECO:0000313" key="3">
    <source>
        <dbReference type="Proteomes" id="UP001367676"/>
    </source>
</evidence>